<proteinExistence type="predicted"/>
<dbReference type="EMBL" id="JAMQBK010000012">
    <property type="protein sequence ID" value="MCM2369686.1"/>
    <property type="molecule type" value="Genomic_DNA"/>
</dbReference>
<name>A0ABT0TYX2_9BACT</name>
<organism evidence="1 2">
    <name type="scientific">Aporhodopirellula aestuarii</name>
    <dbReference type="NCBI Taxonomy" id="2950107"/>
    <lineage>
        <taxon>Bacteria</taxon>
        <taxon>Pseudomonadati</taxon>
        <taxon>Planctomycetota</taxon>
        <taxon>Planctomycetia</taxon>
        <taxon>Pirellulales</taxon>
        <taxon>Pirellulaceae</taxon>
        <taxon>Aporhodopirellula</taxon>
    </lineage>
</organism>
<dbReference type="RefSeq" id="WP_250927355.1">
    <property type="nucleotide sequence ID" value="NZ_JAMQBK010000012.1"/>
</dbReference>
<gene>
    <name evidence="1" type="ORF">NB063_03515</name>
</gene>
<evidence type="ECO:0000313" key="1">
    <source>
        <dbReference type="EMBL" id="MCM2369686.1"/>
    </source>
</evidence>
<evidence type="ECO:0000313" key="2">
    <source>
        <dbReference type="Proteomes" id="UP001202961"/>
    </source>
</evidence>
<dbReference type="Gene3D" id="1.10.3910.10">
    <property type="entry name" value="SP0561-like"/>
    <property type="match status" value="1"/>
</dbReference>
<dbReference type="Proteomes" id="UP001202961">
    <property type="component" value="Unassembled WGS sequence"/>
</dbReference>
<dbReference type="InterPro" id="IPR038062">
    <property type="entry name" value="ScdA-like_N_sf"/>
</dbReference>
<sequence length="72" mass="7996">MNCNLETTIPDWIIEHPETTGVFNEFNLDISCAGKSLQYVCLQHGLNPAEMLLRVRTVIVEFSSIDADSASP</sequence>
<keyword evidence="2" id="KW-1185">Reference proteome</keyword>
<protein>
    <submittedName>
        <fullName evidence="1">Uncharacterized protein</fullName>
    </submittedName>
</protein>
<accession>A0ABT0TYX2</accession>
<reference evidence="1 2" key="1">
    <citation type="journal article" date="2022" name="Syst. Appl. Microbiol.">
        <title>Rhodopirellula aestuarii sp. nov., a novel member of the genus Rhodopirellula isolated from brackish sediments collected in the Tagus River estuary, Portugal.</title>
        <authorList>
            <person name="Vitorino I.R."/>
            <person name="Klimek D."/>
            <person name="Calusinska M."/>
            <person name="Lobo-da-Cunha A."/>
            <person name="Vasconcelos V."/>
            <person name="Lage O.M."/>
        </authorList>
    </citation>
    <scope>NUCLEOTIDE SEQUENCE [LARGE SCALE GENOMIC DNA]</scope>
    <source>
        <strain evidence="1 2">ICT_H3.1</strain>
    </source>
</reference>
<comment type="caution">
    <text evidence="1">The sequence shown here is derived from an EMBL/GenBank/DDBJ whole genome shotgun (WGS) entry which is preliminary data.</text>
</comment>